<dbReference type="InterPro" id="IPR050425">
    <property type="entry name" value="NAD(P)_dehydrat-like"/>
</dbReference>
<name>A0A1E4RV54_CYBJN</name>
<dbReference type="PANTHER" id="PTHR10366">
    <property type="entry name" value="NAD DEPENDENT EPIMERASE/DEHYDRATASE"/>
    <property type="match status" value="1"/>
</dbReference>
<accession>A0A1E4RV54</accession>
<protein>
    <submittedName>
        <fullName evidence="4">NADPH-dependent methylglyoxal reductase</fullName>
    </submittedName>
</protein>
<evidence type="ECO:0000256" key="2">
    <source>
        <dbReference type="ARBA" id="ARBA00023445"/>
    </source>
</evidence>
<evidence type="ECO:0000313" key="4">
    <source>
        <dbReference type="EMBL" id="ODV71142.1"/>
    </source>
</evidence>
<dbReference type="PANTHER" id="PTHR10366:SF564">
    <property type="entry name" value="STEROL-4-ALPHA-CARBOXYLATE 3-DEHYDROGENASE, DECARBOXYLATING"/>
    <property type="match status" value="1"/>
</dbReference>
<dbReference type="GeneID" id="30988262"/>
<comment type="similarity">
    <text evidence="2">Belongs to the NAD(P)-dependent epimerase/dehydratase family. Dihydroflavonol-4-reductase subfamily.</text>
</comment>
<organism evidence="4 5">
    <name type="scientific">Cyberlindnera jadinii (strain ATCC 18201 / CBS 1600 / BCRC 20928 / JCM 3617 / NBRC 0987 / NRRL Y-1542)</name>
    <name type="common">Torula yeast</name>
    <name type="synonym">Candida utilis</name>
    <dbReference type="NCBI Taxonomy" id="983966"/>
    <lineage>
        <taxon>Eukaryota</taxon>
        <taxon>Fungi</taxon>
        <taxon>Dikarya</taxon>
        <taxon>Ascomycota</taxon>
        <taxon>Saccharomycotina</taxon>
        <taxon>Saccharomycetes</taxon>
        <taxon>Phaffomycetales</taxon>
        <taxon>Phaffomycetaceae</taxon>
        <taxon>Cyberlindnera</taxon>
    </lineage>
</organism>
<dbReference type="RefSeq" id="XP_020068181.1">
    <property type="nucleotide sequence ID" value="XM_020213866.1"/>
</dbReference>
<dbReference type="OrthoDB" id="2735536at2759"/>
<dbReference type="AlphaFoldDB" id="A0A1E4RV54"/>
<reference evidence="4 5" key="1">
    <citation type="journal article" date="2016" name="Proc. Natl. Acad. Sci. U.S.A.">
        <title>Comparative genomics of biotechnologically important yeasts.</title>
        <authorList>
            <person name="Riley R."/>
            <person name="Haridas S."/>
            <person name="Wolfe K.H."/>
            <person name="Lopes M.R."/>
            <person name="Hittinger C.T."/>
            <person name="Goeker M."/>
            <person name="Salamov A.A."/>
            <person name="Wisecaver J.H."/>
            <person name="Long T.M."/>
            <person name="Calvey C.H."/>
            <person name="Aerts A.L."/>
            <person name="Barry K.W."/>
            <person name="Choi C."/>
            <person name="Clum A."/>
            <person name="Coughlan A.Y."/>
            <person name="Deshpande S."/>
            <person name="Douglass A.P."/>
            <person name="Hanson S.J."/>
            <person name="Klenk H.-P."/>
            <person name="LaButti K.M."/>
            <person name="Lapidus A."/>
            <person name="Lindquist E.A."/>
            <person name="Lipzen A.M."/>
            <person name="Meier-Kolthoff J.P."/>
            <person name="Ohm R.A."/>
            <person name="Otillar R.P."/>
            <person name="Pangilinan J.L."/>
            <person name="Peng Y."/>
            <person name="Rokas A."/>
            <person name="Rosa C.A."/>
            <person name="Scheuner C."/>
            <person name="Sibirny A.A."/>
            <person name="Slot J.C."/>
            <person name="Stielow J.B."/>
            <person name="Sun H."/>
            <person name="Kurtzman C.P."/>
            <person name="Blackwell M."/>
            <person name="Grigoriev I.V."/>
            <person name="Jeffries T.W."/>
        </authorList>
    </citation>
    <scope>NUCLEOTIDE SEQUENCE [LARGE SCALE GENOMIC DNA]</scope>
    <source>
        <strain evidence="5">ATCC 18201 / CBS 1600 / BCRC 20928 / JCM 3617 / NBRC 0987 / NRRL Y-1542</strain>
    </source>
</reference>
<dbReference type="STRING" id="983966.A0A1E4RV54"/>
<dbReference type="OMA" id="AWYAMSK"/>
<dbReference type="Gene3D" id="3.40.50.720">
    <property type="entry name" value="NAD(P)-binding Rossmann-like Domain"/>
    <property type="match status" value="1"/>
</dbReference>
<keyword evidence="5" id="KW-1185">Reference proteome</keyword>
<dbReference type="CDD" id="cd05227">
    <property type="entry name" value="AR_SDR_e"/>
    <property type="match status" value="1"/>
</dbReference>
<dbReference type="Proteomes" id="UP000094389">
    <property type="component" value="Unassembled WGS sequence"/>
</dbReference>
<feature type="domain" description="NAD-dependent epimerase/dehydratase" evidence="3">
    <location>
        <begin position="4"/>
        <end position="260"/>
    </location>
</feature>
<dbReference type="FunFam" id="3.40.50.720:FF:000191">
    <property type="entry name" value="Methylglyoxal reductase (NADPH-dependent)"/>
    <property type="match status" value="1"/>
</dbReference>
<evidence type="ECO:0000259" key="3">
    <source>
        <dbReference type="Pfam" id="PF01370"/>
    </source>
</evidence>
<dbReference type="EMBL" id="KV453944">
    <property type="protein sequence ID" value="ODV71142.1"/>
    <property type="molecule type" value="Genomic_DNA"/>
</dbReference>
<dbReference type="InterPro" id="IPR036291">
    <property type="entry name" value="NAD(P)-bd_dom_sf"/>
</dbReference>
<evidence type="ECO:0000313" key="5">
    <source>
        <dbReference type="Proteomes" id="UP000094389"/>
    </source>
</evidence>
<gene>
    <name evidence="4" type="ORF">CYBJADRAFT_164670</name>
</gene>
<dbReference type="SUPFAM" id="SSF51735">
    <property type="entry name" value="NAD(P)-binding Rossmann-fold domains"/>
    <property type="match status" value="1"/>
</dbReference>
<dbReference type="Pfam" id="PF01370">
    <property type="entry name" value="Epimerase"/>
    <property type="match status" value="1"/>
</dbReference>
<evidence type="ECO:0000256" key="1">
    <source>
        <dbReference type="ARBA" id="ARBA00023002"/>
    </source>
</evidence>
<dbReference type="GO" id="GO:0016616">
    <property type="term" value="F:oxidoreductase activity, acting on the CH-OH group of donors, NAD or NADP as acceptor"/>
    <property type="evidence" value="ECO:0007669"/>
    <property type="project" value="TreeGrafter"/>
</dbReference>
<keyword evidence="1" id="KW-0560">Oxidoreductase</keyword>
<sequence length="341" mass="37698">MSTVLVTGASGFLALHIVGQLLQKGYKVVGSVRSVSKAEELGFEFSQKLGHKADNLVFSIVEDIAVSDAFDKTFKLHPDISYVLHTASPFTLGQTDFEKSYYDPALKGTFGVLNSIKRYGPKVSKVVVTSSLASLMNFDKLTDPTFIHNETVWNPLTKDKVQDSVAAYILSKKLAEEAAWNFVRDNDVNFSVTTITPAYILGPQYFDKNAGAKKLNQSNQLITNILDWNPNQPFVNNTRTGLCVDVRDVAALHIIPLEKPGVEGHRLFPASGLFTDQDILNIINENFPQLRLPTGEPDDTENPFGYSNEKTVELVGGYNFIPLKKQVVDTVQQILDARAAK</sequence>
<proteinExistence type="inferred from homology"/>
<dbReference type="InterPro" id="IPR001509">
    <property type="entry name" value="Epimerase_deHydtase"/>
</dbReference>